<evidence type="ECO:0000259" key="3">
    <source>
        <dbReference type="Pfam" id="PF16220"/>
    </source>
</evidence>
<dbReference type="Pfam" id="PF04773">
    <property type="entry name" value="FecR"/>
    <property type="match status" value="1"/>
</dbReference>
<sequence>MTRNDNQKIAEQAIHWLLRQEEGMTRSEQAEFKRWLQVPAHQVEFEDLGGLWQETAVIPASAVAHLRPATPRSRLWWPVVAACTFLLLAAILFFPLRDEFASPIYSASWHTGRGEIRTVQLPDGSTLTLDAGTQLNVRYFAHRREVEMPQGQAFFQVAHNPSQPFLVLSGPTRVTVVGTEFSVRYLPHTLSGEGSEVAVSSGAVRVGPRGGWENGWWRAMQHLHLPQAQRHISVLHASERSLSDAQGRIILHSTLPSESIAAWREDRIVLDNTRLDMALAEFARYRDVSLKLHSPSVAALRVSGSFDTERVDSFASALPRVLPVKIKMIKNQKVITLNTAENKNN</sequence>
<dbReference type="PANTHER" id="PTHR30273:SF2">
    <property type="entry name" value="PROTEIN FECR"/>
    <property type="match status" value="1"/>
</dbReference>
<dbReference type="Gene3D" id="3.55.50.30">
    <property type="match status" value="1"/>
</dbReference>
<organism evidence="4 5">
    <name type="scientific">Candidatus Pantoea formicae</name>
    <dbReference type="NCBI Taxonomy" id="2608355"/>
    <lineage>
        <taxon>Bacteria</taxon>
        <taxon>Pseudomonadati</taxon>
        <taxon>Pseudomonadota</taxon>
        <taxon>Gammaproteobacteria</taxon>
        <taxon>Enterobacterales</taxon>
        <taxon>Erwiniaceae</taxon>
        <taxon>Pantoea</taxon>
    </lineage>
</organism>
<keyword evidence="1" id="KW-0812">Transmembrane</keyword>
<dbReference type="InterPro" id="IPR012373">
    <property type="entry name" value="Ferrdict_sens_TM"/>
</dbReference>
<name>A0ABX0QT38_9GAMM</name>
<dbReference type="Pfam" id="PF16220">
    <property type="entry name" value="DUF4880"/>
    <property type="match status" value="1"/>
</dbReference>
<dbReference type="Gene3D" id="2.60.120.1440">
    <property type="match status" value="1"/>
</dbReference>
<protein>
    <submittedName>
        <fullName evidence="4">FecR family protein</fullName>
    </submittedName>
</protein>
<dbReference type="PIRSF" id="PIRSF018266">
    <property type="entry name" value="FecR"/>
    <property type="match status" value="1"/>
</dbReference>
<dbReference type="EMBL" id="VWXD01000001">
    <property type="protein sequence ID" value="NIE98535.1"/>
    <property type="molecule type" value="Genomic_DNA"/>
</dbReference>
<evidence type="ECO:0000313" key="4">
    <source>
        <dbReference type="EMBL" id="NIE98535.1"/>
    </source>
</evidence>
<reference evidence="4 5" key="1">
    <citation type="journal article" date="2019" name="bioRxiv">
        <title>Bacteria contribute to plant secondary compound degradation in a generalist herbivore system.</title>
        <authorList>
            <person name="Francoeur C.B."/>
            <person name="Khadempour L."/>
            <person name="Moreira-Soto R.D."/>
            <person name="Gotting K."/>
            <person name="Book A.J."/>
            <person name="Pinto-Tomas A.A."/>
            <person name="Keefover-Ring K."/>
            <person name="Currie C.R."/>
        </authorList>
    </citation>
    <scope>NUCLEOTIDE SEQUENCE [LARGE SCALE GENOMIC DNA]</scope>
    <source>
        <strain evidence="4 5">Acro-805</strain>
    </source>
</reference>
<feature type="domain" description="FecR N-terminal" evidence="3">
    <location>
        <begin position="11"/>
        <end position="47"/>
    </location>
</feature>
<comment type="caution">
    <text evidence="4">The sequence shown here is derived from an EMBL/GenBank/DDBJ whole genome shotgun (WGS) entry which is preliminary data.</text>
</comment>
<proteinExistence type="predicted"/>
<gene>
    <name evidence="4" type="ORF">F3J38_00405</name>
</gene>
<dbReference type="InterPro" id="IPR032623">
    <property type="entry name" value="FecR_N"/>
</dbReference>
<dbReference type="RefSeq" id="WP_167134028.1">
    <property type="nucleotide sequence ID" value="NZ_VWXD01000001.1"/>
</dbReference>
<keyword evidence="1" id="KW-0472">Membrane</keyword>
<evidence type="ECO:0000256" key="1">
    <source>
        <dbReference type="SAM" id="Phobius"/>
    </source>
</evidence>
<dbReference type="InterPro" id="IPR006860">
    <property type="entry name" value="FecR"/>
</dbReference>
<keyword evidence="1" id="KW-1133">Transmembrane helix</keyword>
<evidence type="ECO:0000259" key="2">
    <source>
        <dbReference type="Pfam" id="PF04773"/>
    </source>
</evidence>
<feature type="domain" description="FecR protein" evidence="2">
    <location>
        <begin position="109"/>
        <end position="205"/>
    </location>
</feature>
<keyword evidence="5" id="KW-1185">Reference proteome</keyword>
<accession>A0ABX0QT38</accession>
<evidence type="ECO:0000313" key="5">
    <source>
        <dbReference type="Proteomes" id="UP000780690"/>
    </source>
</evidence>
<dbReference type="PANTHER" id="PTHR30273">
    <property type="entry name" value="PERIPLASMIC SIGNAL SENSOR AND SIGMA FACTOR ACTIVATOR FECR-RELATED"/>
    <property type="match status" value="1"/>
</dbReference>
<dbReference type="Proteomes" id="UP000780690">
    <property type="component" value="Unassembled WGS sequence"/>
</dbReference>
<feature type="transmembrane region" description="Helical" evidence="1">
    <location>
        <begin position="75"/>
        <end position="96"/>
    </location>
</feature>